<organism evidence="2 3">
    <name type="scientific">Brachionus plicatilis</name>
    <name type="common">Marine rotifer</name>
    <name type="synonym">Brachionus muelleri</name>
    <dbReference type="NCBI Taxonomy" id="10195"/>
    <lineage>
        <taxon>Eukaryota</taxon>
        <taxon>Metazoa</taxon>
        <taxon>Spiralia</taxon>
        <taxon>Gnathifera</taxon>
        <taxon>Rotifera</taxon>
        <taxon>Eurotatoria</taxon>
        <taxon>Monogononta</taxon>
        <taxon>Pseudotrocha</taxon>
        <taxon>Ploima</taxon>
        <taxon>Brachionidae</taxon>
        <taxon>Brachionus</taxon>
    </lineage>
</organism>
<accession>A0A3M7RA75</accession>
<name>A0A3M7RA75_BRAPC</name>
<keyword evidence="1" id="KW-1133">Transmembrane helix</keyword>
<evidence type="ECO:0000313" key="3">
    <source>
        <dbReference type="Proteomes" id="UP000276133"/>
    </source>
</evidence>
<dbReference type="Proteomes" id="UP000276133">
    <property type="component" value="Unassembled WGS sequence"/>
</dbReference>
<sequence>MTLAICSHKNSLSLSIQVWSSSYSSPSENSFGGSSGMSFASGSVEQIKSKTSTSIIILNFCTHFIILYTIRFLLKVSEILITKFSRAHVLKRCHFTIKIN</sequence>
<keyword evidence="1" id="KW-0472">Membrane</keyword>
<protein>
    <submittedName>
        <fullName evidence="2">Uncharacterized protein</fullName>
    </submittedName>
</protein>
<evidence type="ECO:0000256" key="1">
    <source>
        <dbReference type="SAM" id="Phobius"/>
    </source>
</evidence>
<evidence type="ECO:0000313" key="2">
    <source>
        <dbReference type="EMBL" id="RNA20331.1"/>
    </source>
</evidence>
<dbReference type="EMBL" id="REGN01003876">
    <property type="protein sequence ID" value="RNA20331.1"/>
    <property type="molecule type" value="Genomic_DNA"/>
</dbReference>
<feature type="transmembrane region" description="Helical" evidence="1">
    <location>
        <begin position="55"/>
        <end position="74"/>
    </location>
</feature>
<keyword evidence="1" id="KW-0812">Transmembrane</keyword>
<reference evidence="2 3" key="1">
    <citation type="journal article" date="2018" name="Sci. Rep.">
        <title>Genomic signatures of local adaptation to the degree of environmental predictability in rotifers.</title>
        <authorList>
            <person name="Franch-Gras L."/>
            <person name="Hahn C."/>
            <person name="Garcia-Roger E.M."/>
            <person name="Carmona M.J."/>
            <person name="Serra M."/>
            <person name="Gomez A."/>
        </authorList>
    </citation>
    <scope>NUCLEOTIDE SEQUENCE [LARGE SCALE GENOMIC DNA]</scope>
    <source>
        <strain evidence="2">HYR1</strain>
    </source>
</reference>
<proteinExistence type="predicted"/>
<gene>
    <name evidence="2" type="ORF">BpHYR1_000638</name>
</gene>
<comment type="caution">
    <text evidence="2">The sequence shown here is derived from an EMBL/GenBank/DDBJ whole genome shotgun (WGS) entry which is preliminary data.</text>
</comment>
<dbReference type="AlphaFoldDB" id="A0A3M7RA75"/>
<keyword evidence="3" id="KW-1185">Reference proteome</keyword>